<sequence>MSGMNTSQAYRDRAREAGVPEHAIDLALSLVLPQTELSPSNRDGGAPVGRYGGLPSLPEGVEWDNGLDLVATVDCAALPPDGCHLPLPREGHLLFFTDRTDPDCQTSRQVSDSVVYVPAGTPTSERALPEDGSALPVIEPRPLYARVVPSLPTSADDAVLSDPETARLYEEYQLEDHGHRTVEWEDGIILGGYAYSPQDPPIMDSSPEDEKGGWVLLAQAQLDMPEDPGIVACPFWIIQRDELRARNFAAAEMVMWSYH</sequence>
<name>A0ABX8BGG1_9ACTN</name>
<keyword evidence="2" id="KW-1185">Reference proteome</keyword>
<protein>
    <submittedName>
        <fullName evidence="1">DUF1963 domain-containing protein</fullName>
    </submittedName>
</protein>
<dbReference type="Pfam" id="PF09234">
    <property type="entry name" value="DUF1963"/>
    <property type="match status" value="1"/>
</dbReference>
<proteinExistence type="predicted"/>
<accession>A0ABX8BGG1</accession>
<gene>
    <name evidence="1" type="ORF">KGD84_18105</name>
</gene>
<evidence type="ECO:0000313" key="1">
    <source>
        <dbReference type="EMBL" id="QUX20429.1"/>
    </source>
</evidence>
<dbReference type="EMBL" id="CP074133">
    <property type="protein sequence ID" value="QUX20429.1"/>
    <property type="molecule type" value="Genomic_DNA"/>
</dbReference>
<dbReference type="InterPro" id="IPR015315">
    <property type="entry name" value="DUF1963"/>
</dbReference>
<dbReference type="Gene3D" id="2.30.320.10">
    <property type="entry name" value="YwqG-like"/>
    <property type="match status" value="1"/>
</dbReference>
<dbReference type="InterPro" id="IPR035948">
    <property type="entry name" value="YwqG-like_sf"/>
</dbReference>
<reference evidence="1 2" key="1">
    <citation type="submission" date="2021-05" db="EMBL/GenBank/DDBJ databases">
        <title>Direct Submission.</title>
        <authorList>
            <person name="Li K."/>
            <person name="Gao J."/>
        </authorList>
    </citation>
    <scope>NUCLEOTIDE SEQUENCE [LARGE SCALE GENOMIC DNA]</scope>
    <source>
        <strain evidence="1 2">Mg02</strain>
    </source>
</reference>
<dbReference type="Proteomes" id="UP000676079">
    <property type="component" value="Chromosome"/>
</dbReference>
<evidence type="ECO:0000313" key="2">
    <source>
        <dbReference type="Proteomes" id="UP000676079"/>
    </source>
</evidence>
<organism evidence="1 2">
    <name type="scientific">Nocardiopsis changdeensis</name>
    <dbReference type="NCBI Taxonomy" id="2831969"/>
    <lineage>
        <taxon>Bacteria</taxon>
        <taxon>Bacillati</taxon>
        <taxon>Actinomycetota</taxon>
        <taxon>Actinomycetes</taxon>
        <taxon>Streptosporangiales</taxon>
        <taxon>Nocardiopsidaceae</taxon>
        <taxon>Nocardiopsis</taxon>
    </lineage>
</organism>
<dbReference type="SUPFAM" id="SSF103032">
    <property type="entry name" value="Hypothetical protein YwqG"/>
    <property type="match status" value="1"/>
</dbReference>